<evidence type="ECO:0000313" key="9">
    <source>
        <dbReference type="Proteomes" id="UP000265692"/>
    </source>
</evidence>
<feature type="transmembrane region" description="Helical" evidence="7">
    <location>
        <begin position="79"/>
        <end position="98"/>
    </location>
</feature>
<keyword evidence="6" id="KW-0482">Metalloprotease</keyword>
<dbReference type="GO" id="GO:0006508">
    <property type="term" value="P:proteolysis"/>
    <property type="evidence" value="ECO:0007669"/>
    <property type="project" value="UniProtKB-KW"/>
</dbReference>
<keyword evidence="7" id="KW-0812">Transmembrane</keyword>
<evidence type="ECO:0000256" key="3">
    <source>
        <dbReference type="ARBA" id="ARBA00022670"/>
    </source>
</evidence>
<sequence>MAITPFLDPLVADPLLKIQLILLFINMVPIWPLDGGRVIMALILIFRPRIRMVELYLSISLLLIILSVFIAFILLPKTLFLLVLSIFLLIQLVNEWRYRKYRFAFEKHVIKRLT</sequence>
<dbReference type="OrthoDB" id="166377at2"/>
<evidence type="ECO:0000256" key="5">
    <source>
        <dbReference type="ARBA" id="ARBA00022833"/>
    </source>
</evidence>
<dbReference type="Proteomes" id="UP000265692">
    <property type="component" value="Unassembled WGS sequence"/>
</dbReference>
<comment type="cofactor">
    <cofactor evidence="1">
        <name>Zn(2+)</name>
        <dbReference type="ChEBI" id="CHEBI:29105"/>
    </cofactor>
</comment>
<evidence type="ECO:0000256" key="6">
    <source>
        <dbReference type="ARBA" id="ARBA00023049"/>
    </source>
</evidence>
<name>A0A396SI49_9BACL</name>
<evidence type="ECO:0000256" key="7">
    <source>
        <dbReference type="SAM" id="Phobius"/>
    </source>
</evidence>
<gene>
    <name evidence="8" type="ORF">D1B33_07315</name>
</gene>
<evidence type="ECO:0000256" key="4">
    <source>
        <dbReference type="ARBA" id="ARBA00022801"/>
    </source>
</evidence>
<protein>
    <submittedName>
        <fullName evidence="8">Stage IV sporulation protein FB</fullName>
    </submittedName>
</protein>
<keyword evidence="4" id="KW-0378">Hydrolase</keyword>
<evidence type="ECO:0000313" key="8">
    <source>
        <dbReference type="EMBL" id="RHW38757.1"/>
    </source>
</evidence>
<keyword evidence="9" id="KW-1185">Reference proteome</keyword>
<evidence type="ECO:0000256" key="1">
    <source>
        <dbReference type="ARBA" id="ARBA00001947"/>
    </source>
</evidence>
<accession>A0A396SI49</accession>
<dbReference type="EMBL" id="QWEI01000002">
    <property type="protein sequence ID" value="RHW38757.1"/>
    <property type="molecule type" value="Genomic_DNA"/>
</dbReference>
<organism evidence="8 9">
    <name type="scientific">Ureibacillus yapensis</name>
    <dbReference type="NCBI Taxonomy" id="2304605"/>
    <lineage>
        <taxon>Bacteria</taxon>
        <taxon>Bacillati</taxon>
        <taxon>Bacillota</taxon>
        <taxon>Bacilli</taxon>
        <taxon>Bacillales</taxon>
        <taxon>Caryophanaceae</taxon>
        <taxon>Ureibacillus</taxon>
    </lineage>
</organism>
<evidence type="ECO:0000256" key="2">
    <source>
        <dbReference type="ARBA" id="ARBA00007931"/>
    </source>
</evidence>
<dbReference type="AlphaFoldDB" id="A0A396SI49"/>
<feature type="transmembrane region" description="Helical" evidence="7">
    <location>
        <begin position="53"/>
        <end position="73"/>
    </location>
</feature>
<dbReference type="PANTHER" id="PTHR39188">
    <property type="entry name" value="MEMBRANE-ASSOCIATED ZINC METALLOPROTEASE M50B"/>
    <property type="match status" value="1"/>
</dbReference>
<keyword evidence="7" id="KW-0472">Membrane</keyword>
<dbReference type="PANTHER" id="PTHR39188:SF3">
    <property type="entry name" value="STAGE IV SPORULATION PROTEIN FB"/>
    <property type="match status" value="1"/>
</dbReference>
<keyword evidence="7" id="KW-1133">Transmembrane helix</keyword>
<reference evidence="8 9" key="1">
    <citation type="submission" date="2018-08" db="EMBL/GenBank/DDBJ databases">
        <title>Lysinibacillus sp. YLB-03 draft genome sequence.</title>
        <authorList>
            <person name="Yu L."/>
        </authorList>
    </citation>
    <scope>NUCLEOTIDE SEQUENCE [LARGE SCALE GENOMIC DNA]</scope>
    <source>
        <strain evidence="8 9">YLB-03</strain>
    </source>
</reference>
<comment type="caution">
    <text evidence="8">The sequence shown here is derived from an EMBL/GenBank/DDBJ whole genome shotgun (WGS) entry which is preliminary data.</text>
</comment>
<comment type="similarity">
    <text evidence="2">Belongs to the peptidase M50B family.</text>
</comment>
<keyword evidence="3" id="KW-0645">Protease</keyword>
<dbReference type="GO" id="GO:0008237">
    <property type="term" value="F:metallopeptidase activity"/>
    <property type="evidence" value="ECO:0007669"/>
    <property type="project" value="UniProtKB-KW"/>
</dbReference>
<feature type="transmembrane region" description="Helical" evidence="7">
    <location>
        <begin position="20"/>
        <end position="46"/>
    </location>
</feature>
<keyword evidence="5" id="KW-0862">Zinc</keyword>
<proteinExistence type="inferred from homology"/>